<evidence type="ECO:0000313" key="2">
    <source>
        <dbReference type="Proteomes" id="UP001059596"/>
    </source>
</evidence>
<organism evidence="1 2">
    <name type="scientific">Drosophila gunungcola</name>
    <name type="common">fruit fly</name>
    <dbReference type="NCBI Taxonomy" id="103775"/>
    <lineage>
        <taxon>Eukaryota</taxon>
        <taxon>Metazoa</taxon>
        <taxon>Ecdysozoa</taxon>
        <taxon>Arthropoda</taxon>
        <taxon>Hexapoda</taxon>
        <taxon>Insecta</taxon>
        <taxon>Pterygota</taxon>
        <taxon>Neoptera</taxon>
        <taxon>Endopterygota</taxon>
        <taxon>Diptera</taxon>
        <taxon>Brachycera</taxon>
        <taxon>Muscomorpha</taxon>
        <taxon>Ephydroidea</taxon>
        <taxon>Drosophilidae</taxon>
        <taxon>Drosophila</taxon>
        <taxon>Sophophora</taxon>
    </lineage>
</organism>
<protein>
    <submittedName>
        <fullName evidence="1">Uncharacterized protein</fullName>
    </submittedName>
</protein>
<dbReference type="AlphaFoldDB" id="A0A9P9YN62"/>
<gene>
    <name evidence="1" type="ORF">M5D96_007412</name>
</gene>
<accession>A0A9P9YN62</accession>
<sequence>MNILKKSHVLNQNCLRDKIQELSPLLRNLDWPANKDSVFRAAWSYYASGCQERLTTIRRRIEQNARMVAPNKRIGAPLPVDLKLPFNESQLTPGLDADEHIYRELVSCFRNAKSTASIKKTPQKRSKIQRPFDMSKFSTPEQWINWKREEQQTNELDSVFIETVVKKKEPKEPKKIKKTKKRRVVETMEVEKTPSKPIKISCSLCNLVRRRQSELRPYMQRMQKERQRLELKTYYTQKLLKCRPAQELNVQEQKRACARELNLDGSRSFRSSKVEGLHKD</sequence>
<evidence type="ECO:0000313" key="1">
    <source>
        <dbReference type="EMBL" id="KAI8039987.1"/>
    </source>
</evidence>
<dbReference type="EMBL" id="JAMKOV010000005">
    <property type="protein sequence ID" value="KAI8039987.1"/>
    <property type="molecule type" value="Genomic_DNA"/>
</dbReference>
<proteinExistence type="predicted"/>
<reference evidence="1" key="1">
    <citation type="journal article" date="2023" name="Genome Biol. Evol.">
        <title>Long-read-based Genome Assembly of Drosophila gunungcola Reveals Fewer Chemosensory Genes in Flower-breeding Species.</title>
        <authorList>
            <person name="Negi A."/>
            <person name="Liao B.Y."/>
            <person name="Yeh S.D."/>
        </authorList>
    </citation>
    <scope>NUCLEOTIDE SEQUENCE</scope>
    <source>
        <strain evidence="1">Sukarami</strain>
    </source>
</reference>
<keyword evidence="2" id="KW-1185">Reference proteome</keyword>
<name>A0A9P9YN62_9MUSC</name>
<comment type="caution">
    <text evidence="1">The sequence shown here is derived from an EMBL/GenBank/DDBJ whole genome shotgun (WGS) entry which is preliminary data.</text>
</comment>
<dbReference type="Proteomes" id="UP001059596">
    <property type="component" value="Unassembled WGS sequence"/>
</dbReference>